<dbReference type="EMBL" id="JAURTK010000017">
    <property type="protein sequence ID" value="MDP9651252.1"/>
    <property type="molecule type" value="Genomic_DNA"/>
</dbReference>
<evidence type="ECO:0000256" key="3">
    <source>
        <dbReference type="ARBA" id="ARBA00022475"/>
    </source>
</evidence>
<evidence type="ECO:0000313" key="10">
    <source>
        <dbReference type="Proteomes" id="UP001229486"/>
    </source>
</evidence>
<feature type="transmembrane region" description="Helical" evidence="7">
    <location>
        <begin position="232"/>
        <end position="250"/>
    </location>
</feature>
<evidence type="ECO:0000256" key="6">
    <source>
        <dbReference type="ARBA" id="ARBA00023136"/>
    </source>
</evidence>
<reference evidence="9" key="1">
    <citation type="submission" date="2023-07" db="EMBL/GenBank/DDBJ databases">
        <title>Sorghum-associated microbial communities from plants grown in Nebraska, USA.</title>
        <authorList>
            <person name="Schachtman D."/>
        </authorList>
    </citation>
    <scope>NUCLEOTIDE SEQUENCE</scope>
    <source>
        <strain evidence="9">DS1061</strain>
    </source>
</reference>
<dbReference type="PANTHER" id="PTHR43386:SF25">
    <property type="entry name" value="PEPTIDE ABC TRANSPORTER PERMEASE PROTEIN"/>
    <property type="match status" value="1"/>
</dbReference>
<evidence type="ECO:0000256" key="4">
    <source>
        <dbReference type="ARBA" id="ARBA00022692"/>
    </source>
</evidence>
<evidence type="ECO:0000256" key="1">
    <source>
        <dbReference type="ARBA" id="ARBA00004651"/>
    </source>
</evidence>
<dbReference type="SUPFAM" id="SSF161098">
    <property type="entry name" value="MetI-like"/>
    <property type="match status" value="1"/>
</dbReference>
<dbReference type="RefSeq" id="WP_392395906.1">
    <property type="nucleotide sequence ID" value="NZ_JAURTK010000017.1"/>
</dbReference>
<keyword evidence="2 7" id="KW-0813">Transport</keyword>
<dbReference type="AlphaFoldDB" id="A0AB73IPF6"/>
<dbReference type="PANTHER" id="PTHR43386">
    <property type="entry name" value="OLIGOPEPTIDE TRANSPORT SYSTEM PERMEASE PROTEIN APPC"/>
    <property type="match status" value="1"/>
</dbReference>
<comment type="caution">
    <text evidence="9">The sequence shown here is derived from an EMBL/GenBank/DDBJ whole genome shotgun (WGS) entry which is preliminary data.</text>
</comment>
<gene>
    <name evidence="9" type="ORF">J2793_006727</name>
</gene>
<dbReference type="PROSITE" id="PS50928">
    <property type="entry name" value="ABC_TM1"/>
    <property type="match status" value="1"/>
</dbReference>
<organism evidence="9 10">
    <name type="scientific">Paraburkholderia caledonica</name>
    <dbReference type="NCBI Taxonomy" id="134536"/>
    <lineage>
        <taxon>Bacteria</taxon>
        <taxon>Pseudomonadati</taxon>
        <taxon>Pseudomonadota</taxon>
        <taxon>Betaproteobacteria</taxon>
        <taxon>Burkholderiales</taxon>
        <taxon>Burkholderiaceae</taxon>
        <taxon>Paraburkholderia</taxon>
    </lineage>
</organism>
<feature type="transmembrane region" description="Helical" evidence="7">
    <location>
        <begin position="6"/>
        <end position="25"/>
    </location>
</feature>
<keyword evidence="3" id="KW-1003">Cell membrane</keyword>
<dbReference type="CDD" id="cd06261">
    <property type="entry name" value="TM_PBP2"/>
    <property type="match status" value="1"/>
</dbReference>
<dbReference type="Proteomes" id="UP001229486">
    <property type="component" value="Unassembled WGS sequence"/>
</dbReference>
<feature type="transmembrane region" description="Helical" evidence="7">
    <location>
        <begin position="182"/>
        <end position="212"/>
    </location>
</feature>
<feature type="domain" description="ABC transmembrane type-1" evidence="8">
    <location>
        <begin position="65"/>
        <end position="254"/>
    </location>
</feature>
<accession>A0AB73IPF6</accession>
<evidence type="ECO:0000256" key="5">
    <source>
        <dbReference type="ARBA" id="ARBA00022989"/>
    </source>
</evidence>
<evidence type="ECO:0000256" key="2">
    <source>
        <dbReference type="ARBA" id="ARBA00022448"/>
    </source>
</evidence>
<comment type="subcellular location">
    <subcellularLocation>
        <location evidence="1 7">Cell membrane</location>
        <topology evidence="1 7">Multi-pass membrane protein</topology>
    </subcellularLocation>
</comment>
<dbReference type="Pfam" id="PF00528">
    <property type="entry name" value="BPD_transp_1"/>
    <property type="match status" value="1"/>
</dbReference>
<dbReference type="GO" id="GO:0055085">
    <property type="term" value="P:transmembrane transport"/>
    <property type="evidence" value="ECO:0007669"/>
    <property type="project" value="InterPro"/>
</dbReference>
<keyword evidence="6 7" id="KW-0472">Membrane</keyword>
<comment type="similarity">
    <text evidence="7">Belongs to the binding-protein-dependent transport system permease family.</text>
</comment>
<dbReference type="Gene3D" id="1.10.3720.10">
    <property type="entry name" value="MetI-like"/>
    <property type="match status" value="1"/>
</dbReference>
<evidence type="ECO:0000259" key="8">
    <source>
        <dbReference type="PROSITE" id="PS50928"/>
    </source>
</evidence>
<dbReference type="InterPro" id="IPR035906">
    <property type="entry name" value="MetI-like_sf"/>
</dbReference>
<feature type="transmembrane region" description="Helical" evidence="7">
    <location>
        <begin position="69"/>
        <end position="93"/>
    </location>
</feature>
<keyword evidence="5 7" id="KW-1133">Transmembrane helix</keyword>
<evidence type="ECO:0000256" key="7">
    <source>
        <dbReference type="RuleBase" id="RU363032"/>
    </source>
</evidence>
<evidence type="ECO:0000313" key="9">
    <source>
        <dbReference type="EMBL" id="MDP9651252.1"/>
    </source>
</evidence>
<keyword evidence="4 7" id="KW-0812">Transmembrane</keyword>
<sequence>MKKSSLIVVVVLGLLILMCLLAPLLPLPRPTLMDIAGSFKGSSWAHPLGQDQFGRSVLSRVVWGMRTSLFVAIGSSLLAAIAGTVLGLTAGYVRGILEVVIMRAMDVMLCLPALLLAMLIVTLYGAGLETLIPVIGLVYLPRFTRVSHSAVLTVRSQEYVEAARTIGAGTWRIMLRTILPNVAAPIIVQLSLAAAAAVMLESGLSYLGLGIAPPAPSLGMMIGDAQSTMSHAVWLLIWPCLALTVLTYLLNSTCDALRDWLDPRRNTRAK</sequence>
<dbReference type="InterPro" id="IPR000515">
    <property type="entry name" value="MetI-like"/>
</dbReference>
<proteinExistence type="inferred from homology"/>
<protein>
    <submittedName>
        <fullName evidence="9">Peptide/nickel transport system permease protein</fullName>
    </submittedName>
</protein>
<dbReference type="GO" id="GO:0005886">
    <property type="term" value="C:plasma membrane"/>
    <property type="evidence" value="ECO:0007669"/>
    <property type="project" value="UniProtKB-SubCell"/>
</dbReference>
<dbReference type="InterPro" id="IPR050366">
    <property type="entry name" value="BP-dependent_transpt_permease"/>
</dbReference>
<feature type="transmembrane region" description="Helical" evidence="7">
    <location>
        <begin position="113"/>
        <end position="140"/>
    </location>
</feature>
<name>A0AB73IPF6_9BURK</name>